<feature type="repeat" description="WD" evidence="4">
    <location>
        <begin position="104"/>
        <end position="145"/>
    </location>
</feature>
<evidence type="ECO:0000313" key="7">
    <source>
        <dbReference type="Proteomes" id="UP001168821"/>
    </source>
</evidence>
<evidence type="ECO:0000256" key="1">
    <source>
        <dbReference type="ARBA" id="ARBA00022574"/>
    </source>
</evidence>
<gene>
    <name evidence="6" type="ORF">Zmor_008820</name>
</gene>
<evidence type="ECO:0000256" key="4">
    <source>
        <dbReference type="PROSITE-ProRule" id="PRU00221"/>
    </source>
</evidence>
<dbReference type="AlphaFoldDB" id="A0AA38LZ63"/>
<feature type="repeat" description="WD" evidence="4">
    <location>
        <begin position="587"/>
        <end position="628"/>
    </location>
</feature>
<dbReference type="SUPFAM" id="SSF50978">
    <property type="entry name" value="WD40 repeat-like"/>
    <property type="match status" value="2"/>
</dbReference>
<dbReference type="InterPro" id="IPR001680">
    <property type="entry name" value="WD40_rpt"/>
</dbReference>
<dbReference type="Pfam" id="PF25173">
    <property type="entry name" value="Beta-prop_WDR3_1st"/>
    <property type="match status" value="1"/>
</dbReference>
<evidence type="ECO:0000259" key="5">
    <source>
        <dbReference type="Pfam" id="PF04003"/>
    </source>
</evidence>
<dbReference type="PROSITE" id="PS50082">
    <property type="entry name" value="WD_REPEATS_2"/>
    <property type="match status" value="6"/>
</dbReference>
<dbReference type="SMART" id="SM00320">
    <property type="entry name" value="WD40"/>
    <property type="match status" value="11"/>
</dbReference>
<dbReference type="PROSITE" id="PS50294">
    <property type="entry name" value="WD_REPEATS_REGION"/>
    <property type="match status" value="6"/>
</dbReference>
<proteinExistence type="inferred from homology"/>
<comment type="caution">
    <text evidence="6">The sequence shown here is derived from an EMBL/GenBank/DDBJ whole genome shotgun (WGS) entry which is preliminary data.</text>
</comment>
<dbReference type="Proteomes" id="UP001168821">
    <property type="component" value="Unassembled WGS sequence"/>
</dbReference>
<dbReference type="GO" id="GO:0030515">
    <property type="term" value="F:snoRNA binding"/>
    <property type="evidence" value="ECO:0007669"/>
    <property type="project" value="TreeGrafter"/>
</dbReference>
<dbReference type="PROSITE" id="PS00678">
    <property type="entry name" value="WD_REPEATS_1"/>
    <property type="match status" value="2"/>
</dbReference>
<feature type="repeat" description="WD" evidence="4">
    <location>
        <begin position="146"/>
        <end position="187"/>
    </location>
</feature>
<dbReference type="Gene3D" id="2.130.10.10">
    <property type="entry name" value="YVTN repeat-like/Quinoprotein amine dehydrogenase"/>
    <property type="match status" value="3"/>
</dbReference>
<dbReference type="Pfam" id="PF04003">
    <property type="entry name" value="Utp12"/>
    <property type="match status" value="1"/>
</dbReference>
<dbReference type="InterPro" id="IPR036322">
    <property type="entry name" value="WD40_repeat_dom_sf"/>
</dbReference>
<name>A0AA38LZ63_9CUCU</name>
<feature type="repeat" description="WD" evidence="4">
    <location>
        <begin position="188"/>
        <end position="229"/>
    </location>
</feature>
<protein>
    <recommendedName>
        <fullName evidence="5">Small-subunit processome Utp12 domain-containing protein</fullName>
    </recommendedName>
</protein>
<dbReference type="PANTHER" id="PTHR19853">
    <property type="entry name" value="WD REPEAT CONTAINING PROTEIN 3 WDR3"/>
    <property type="match status" value="1"/>
</dbReference>
<dbReference type="InterPro" id="IPR051570">
    <property type="entry name" value="TBC1_cilium_biogenesis"/>
</dbReference>
<evidence type="ECO:0000256" key="2">
    <source>
        <dbReference type="ARBA" id="ARBA00022737"/>
    </source>
</evidence>
<comment type="similarity">
    <text evidence="3">Belongs to the WD repeat WDR3/UTP12 family.</text>
</comment>
<feature type="repeat" description="WD" evidence="4">
    <location>
        <begin position="629"/>
        <end position="670"/>
    </location>
</feature>
<dbReference type="InterPro" id="IPR019775">
    <property type="entry name" value="WD40_repeat_CS"/>
</dbReference>
<dbReference type="Pfam" id="PF00400">
    <property type="entry name" value="WD40"/>
    <property type="match status" value="1"/>
</dbReference>
<dbReference type="GO" id="GO:0034388">
    <property type="term" value="C:Pwp2p-containing subcomplex of 90S preribosome"/>
    <property type="evidence" value="ECO:0007669"/>
    <property type="project" value="TreeGrafter"/>
</dbReference>
<dbReference type="GO" id="GO:0030490">
    <property type="term" value="P:maturation of SSU-rRNA"/>
    <property type="evidence" value="ECO:0007669"/>
    <property type="project" value="TreeGrafter"/>
</dbReference>
<dbReference type="EMBL" id="JALNTZ010002450">
    <property type="protein sequence ID" value="KAJ3617607.1"/>
    <property type="molecule type" value="Genomic_DNA"/>
</dbReference>
<dbReference type="InterPro" id="IPR007148">
    <property type="entry name" value="SSU_processome_Utp12"/>
</dbReference>
<reference evidence="6" key="1">
    <citation type="journal article" date="2023" name="G3 (Bethesda)">
        <title>Whole genome assemblies of Zophobas morio and Tenebrio molitor.</title>
        <authorList>
            <person name="Kaur S."/>
            <person name="Stinson S.A."/>
            <person name="diCenzo G.C."/>
        </authorList>
    </citation>
    <scope>NUCLEOTIDE SEQUENCE</scope>
    <source>
        <strain evidence="6">QUZm001</strain>
    </source>
</reference>
<dbReference type="CDD" id="cd00200">
    <property type="entry name" value="WD40"/>
    <property type="match status" value="1"/>
</dbReference>
<evidence type="ECO:0000313" key="6">
    <source>
        <dbReference type="EMBL" id="KAJ3617607.1"/>
    </source>
</evidence>
<keyword evidence="1 4" id="KW-0853">WD repeat</keyword>
<evidence type="ECO:0000256" key="3">
    <source>
        <dbReference type="ARBA" id="ARBA00038229"/>
    </source>
</evidence>
<dbReference type="GO" id="GO:0032040">
    <property type="term" value="C:small-subunit processome"/>
    <property type="evidence" value="ECO:0007669"/>
    <property type="project" value="TreeGrafter"/>
</dbReference>
<dbReference type="PANTHER" id="PTHR19853:SF0">
    <property type="entry name" value="WD REPEAT-CONTAINING PROTEIN 3"/>
    <property type="match status" value="1"/>
</dbReference>
<dbReference type="Pfam" id="PF25172">
    <property type="entry name" value="Beta-prop_WDR3_2nd"/>
    <property type="match status" value="1"/>
</dbReference>
<dbReference type="PRINTS" id="PR00320">
    <property type="entry name" value="GPROTEINBRPT"/>
</dbReference>
<organism evidence="6 7">
    <name type="scientific">Zophobas morio</name>
    <dbReference type="NCBI Taxonomy" id="2755281"/>
    <lineage>
        <taxon>Eukaryota</taxon>
        <taxon>Metazoa</taxon>
        <taxon>Ecdysozoa</taxon>
        <taxon>Arthropoda</taxon>
        <taxon>Hexapoda</taxon>
        <taxon>Insecta</taxon>
        <taxon>Pterygota</taxon>
        <taxon>Neoptera</taxon>
        <taxon>Endopterygota</taxon>
        <taxon>Coleoptera</taxon>
        <taxon>Polyphaga</taxon>
        <taxon>Cucujiformia</taxon>
        <taxon>Tenebrionidae</taxon>
        <taxon>Zophobas</taxon>
    </lineage>
</organism>
<feature type="repeat" description="WD" evidence="4">
    <location>
        <begin position="671"/>
        <end position="703"/>
    </location>
</feature>
<accession>A0AA38LZ63</accession>
<dbReference type="InterPro" id="IPR020472">
    <property type="entry name" value="WD40_PAC1"/>
</dbReference>
<dbReference type="InterPro" id="IPR015943">
    <property type="entry name" value="WD40/YVTN_repeat-like_dom_sf"/>
</dbReference>
<keyword evidence="2" id="KW-0677">Repeat</keyword>
<feature type="domain" description="Small-subunit processome Utp12" evidence="5">
    <location>
        <begin position="811"/>
        <end position="913"/>
    </location>
</feature>
<keyword evidence="7" id="KW-1185">Reference proteome</keyword>
<sequence length="943" mass="106536">MGQKAYLRYEFADSFGVIASSLSNIVSVPNSDIVLSPALEYVHIYDFRNSELKGKLYEKTYEENKLSEVSTICLGKKSNIVAVGYANGDLKIFKLDSRECFVTFSGHKGQVTTMEFDTDEILLVSGSKDTDLIVWDVVSETGLYRLKGHKDEITRVFIINSLKYVISSSKDTTIKFWDLDLQSCVHTIASHRSEVTSFVVNPQLSKLITASTDEVLKIWKIRKIEDSTDVLKREAETSSLCKLEIIFHGEVKRKENGRVMSLTLHNDRVLIVQGQRKTIEFFVLATEVEIKEKLKKRRRRIKEKGNVEAAVEDEISHVHTLKTVSPVRSLSVCQPKKFVRKKEIDTAYDNAPPLVLILSLTNNLLEQYEVSLKETTSTLTGSLEASGHRQGARAIVVSEDGTVLATCAKKCVKLWNIQTRSCIRTIPSAHGLCAFLAPGGKHLVIGTKCGKLQLFDASASLLLEEKQAHKGPLWSLALRPDGKRFASGPCLLWAFYGRATLRLLLFAKLGGADHEVKLWDFSLIQDDSYSKSALRLGCELESTLLMSDDVLCVKYSPDARFLAVALLDCTIKVFIFFQDTLKFFTSLYGHKLPVTKFDISADSTLLVSASADKNIKLWGLDFGDCHKSIFAHADTVTDVTFVHNTHYFFTTSKDKLVKYWDGDTFDHILTLSGHQSEVWCVSASKYGHFVVTSSSDRSFRLWERTPDIVYLDIQRELDREKHMDAAIVEDQLALEETNEGVYEAVGVGKPSRTTMHASERIIDAIEVCDKEVEAEREFAELCRAAMKKGEIPPAKRLRDPLLSMHKCKTPAEYLLHVVKSVRASDLDEALLVMPFAFTLRFLHYIEEWAEAGKDVELTARCLFYLLKLHHNRLVSSQVMAGALDNLRLKLRSQLEQLKDTIGCNQAGLAFLKNLLIERDIKFFDSAELQFKEKYKRKKRKLLL</sequence>